<feature type="transmembrane region" description="Helical" evidence="6">
    <location>
        <begin position="190"/>
        <end position="208"/>
    </location>
</feature>
<feature type="transmembrane region" description="Helical" evidence="6">
    <location>
        <begin position="40"/>
        <end position="58"/>
    </location>
</feature>
<organism evidence="7 8">
    <name type="scientific">Flavobacterium rivuli WB 3.3-2 = DSM 21788</name>
    <dbReference type="NCBI Taxonomy" id="1121895"/>
    <lineage>
        <taxon>Bacteria</taxon>
        <taxon>Pseudomonadati</taxon>
        <taxon>Bacteroidota</taxon>
        <taxon>Flavobacteriia</taxon>
        <taxon>Flavobacteriales</taxon>
        <taxon>Flavobacteriaceae</taxon>
        <taxon>Flavobacterium</taxon>
    </lineage>
</organism>
<evidence type="ECO:0000256" key="2">
    <source>
        <dbReference type="ARBA" id="ARBA00022475"/>
    </source>
</evidence>
<evidence type="ECO:0000256" key="6">
    <source>
        <dbReference type="SAM" id="Phobius"/>
    </source>
</evidence>
<feature type="transmembrane region" description="Helical" evidence="6">
    <location>
        <begin position="78"/>
        <end position="94"/>
    </location>
</feature>
<dbReference type="eggNOG" id="COG1280">
    <property type="taxonomic scope" value="Bacteria"/>
</dbReference>
<dbReference type="AlphaFoldDB" id="A0A0A2M791"/>
<dbReference type="OrthoDB" id="1451945at2"/>
<keyword evidence="8" id="KW-1185">Reference proteome</keyword>
<dbReference type="EMBL" id="JRLX01000005">
    <property type="protein sequence ID" value="KGO87318.1"/>
    <property type="molecule type" value="Genomic_DNA"/>
</dbReference>
<sequence length="212" mass="23774">MEVILPLLVGFGVAFSTTLLPGLLNMTAAKISLLEGRRNALIFAVGAAIVVLLQSYIAVTFAKLINRRPDIVDTLEEIGVLIFFVLTIYFLLIAKKKKPKAADAVVKVRSKTGNFFLGMALSALNFFPIPFYVFLSISLSAVKIFFFTNFYICFFVTGAMGGAFLVFYLYIAFFKKFQHKTEFFMRNVNYLIGSITGIVAIVTLLKIWKNHY</sequence>
<evidence type="ECO:0000256" key="5">
    <source>
        <dbReference type="ARBA" id="ARBA00023136"/>
    </source>
</evidence>
<evidence type="ECO:0000256" key="3">
    <source>
        <dbReference type="ARBA" id="ARBA00022692"/>
    </source>
</evidence>
<evidence type="ECO:0000313" key="8">
    <source>
        <dbReference type="Proteomes" id="UP000030152"/>
    </source>
</evidence>
<dbReference type="InterPro" id="IPR001123">
    <property type="entry name" value="LeuE-type"/>
</dbReference>
<dbReference type="STRING" id="1121895.GCA_000378485_02238"/>
<dbReference type="GO" id="GO:0006865">
    <property type="term" value="P:amino acid transport"/>
    <property type="evidence" value="ECO:0007669"/>
    <property type="project" value="InterPro"/>
</dbReference>
<feature type="transmembrane region" description="Helical" evidence="6">
    <location>
        <begin position="115"/>
        <end position="138"/>
    </location>
</feature>
<keyword evidence="2" id="KW-1003">Cell membrane</keyword>
<evidence type="ECO:0000313" key="7">
    <source>
        <dbReference type="EMBL" id="KGO87318.1"/>
    </source>
</evidence>
<evidence type="ECO:0000256" key="4">
    <source>
        <dbReference type="ARBA" id="ARBA00022989"/>
    </source>
</evidence>
<evidence type="ECO:0000256" key="1">
    <source>
        <dbReference type="ARBA" id="ARBA00004651"/>
    </source>
</evidence>
<comment type="caution">
    <text evidence="7">The sequence shown here is derived from an EMBL/GenBank/DDBJ whole genome shotgun (WGS) entry which is preliminary data.</text>
</comment>
<name>A0A0A2M791_9FLAO</name>
<dbReference type="RefSeq" id="WP_020213398.1">
    <property type="nucleotide sequence ID" value="NZ_JRLX01000005.1"/>
</dbReference>
<reference evidence="7 8" key="1">
    <citation type="submission" date="2013-09" db="EMBL/GenBank/DDBJ databases">
        <authorList>
            <person name="Zeng Z."/>
            <person name="Chen C."/>
        </authorList>
    </citation>
    <scope>NUCLEOTIDE SEQUENCE [LARGE SCALE GENOMIC DNA]</scope>
    <source>
        <strain evidence="7 8">WB 3.3-2</strain>
    </source>
</reference>
<keyword evidence="3 6" id="KW-0812">Transmembrane</keyword>
<feature type="transmembrane region" description="Helical" evidence="6">
    <location>
        <begin position="144"/>
        <end position="170"/>
    </location>
</feature>
<keyword evidence="4 6" id="KW-1133">Transmembrane helix</keyword>
<comment type="subcellular location">
    <subcellularLocation>
        <location evidence="1">Cell membrane</location>
        <topology evidence="1">Multi-pass membrane protein</topology>
    </subcellularLocation>
</comment>
<dbReference type="GO" id="GO:0005886">
    <property type="term" value="C:plasma membrane"/>
    <property type="evidence" value="ECO:0007669"/>
    <property type="project" value="UniProtKB-SubCell"/>
</dbReference>
<keyword evidence="5 6" id="KW-0472">Membrane</keyword>
<gene>
    <name evidence="7" type="ORF">Q765_06530</name>
</gene>
<accession>A0A0A2M791</accession>
<proteinExistence type="predicted"/>
<feature type="transmembrane region" description="Helical" evidence="6">
    <location>
        <begin position="6"/>
        <end position="28"/>
    </location>
</feature>
<dbReference type="Pfam" id="PF01810">
    <property type="entry name" value="LysE"/>
    <property type="match status" value="1"/>
</dbReference>
<dbReference type="Proteomes" id="UP000030152">
    <property type="component" value="Unassembled WGS sequence"/>
</dbReference>
<protein>
    <submittedName>
        <fullName evidence="7">Lysine transporter LysE</fullName>
    </submittedName>
</protein>